<dbReference type="Proteomes" id="UP000727490">
    <property type="component" value="Unassembled WGS sequence"/>
</dbReference>
<dbReference type="Pfam" id="PF05050">
    <property type="entry name" value="Methyltransf_21"/>
    <property type="match status" value="1"/>
</dbReference>
<gene>
    <name evidence="2" type="ORF">EGN73_10145</name>
</gene>
<dbReference type="NCBIfam" id="TIGR01444">
    <property type="entry name" value="fkbM_fam"/>
    <property type="match status" value="1"/>
</dbReference>
<evidence type="ECO:0000313" key="3">
    <source>
        <dbReference type="Proteomes" id="UP000727490"/>
    </source>
</evidence>
<evidence type="ECO:0000313" key="2">
    <source>
        <dbReference type="EMBL" id="MBW3468172.1"/>
    </source>
</evidence>
<dbReference type="AlphaFoldDB" id="A0A951IXL0"/>
<comment type="caution">
    <text evidence="2">The sequence shown here is derived from an EMBL/GenBank/DDBJ whole genome shotgun (WGS) entry which is preliminary data.</text>
</comment>
<dbReference type="InterPro" id="IPR006342">
    <property type="entry name" value="FkbM_mtfrase"/>
</dbReference>
<dbReference type="PANTHER" id="PTHR34203">
    <property type="entry name" value="METHYLTRANSFERASE, FKBM FAMILY PROTEIN"/>
    <property type="match status" value="1"/>
</dbReference>
<proteinExistence type="predicted"/>
<sequence>MERLASKISRHLYLIPGGYFIVQLMKACFSRKNGSNTVRTFSFRGITMKVDTAKSMGSAIYWRGAHDWAPIFVLEKHIQSDDCIIDIGANQGEYTLWAARKAGKKGKVVSFEPMDQLFDTLLENISLNPSFSDHIIPIKKGLSDKEGQLSLYGKPGDNEGVNTMFPTPSHTELIQEIALDTLDRELDKLHLSKVSLIKLDVEGAELQVLKGSKKTILAFKPKWIIEINEEACQAGGYTSQDILEFLKGFGYIFYKIGLRGKLSKIEKVEDAFVNILALPLEKQI</sequence>
<feature type="domain" description="Methyltransferase FkbM" evidence="1">
    <location>
        <begin position="86"/>
        <end position="253"/>
    </location>
</feature>
<name>A0A951IXL0_9BACT</name>
<reference evidence="2 3" key="1">
    <citation type="journal article" date="2020" name="Syst. Appl. Microbiol.">
        <title>Arthrospiribacter ruber gen. nov., sp. nov., a novel bacterium isolated from Arthrospira cultures.</title>
        <authorList>
            <person name="Waleron M."/>
            <person name="Misztak A."/>
            <person name="Waleron M.M."/>
            <person name="Furmaniak M."/>
            <person name="Mrozik A."/>
            <person name="Waleron K."/>
        </authorList>
    </citation>
    <scope>NUCLEOTIDE SEQUENCE [LARGE SCALE GENOMIC DNA]</scope>
    <source>
        <strain evidence="2 3">DPMB0001</strain>
    </source>
</reference>
<organism evidence="2 3">
    <name type="scientific">Arthrospiribacter ruber</name>
    <dbReference type="NCBI Taxonomy" id="2487934"/>
    <lineage>
        <taxon>Bacteria</taxon>
        <taxon>Pseudomonadati</taxon>
        <taxon>Bacteroidota</taxon>
        <taxon>Cytophagia</taxon>
        <taxon>Cytophagales</taxon>
        <taxon>Cyclobacteriaceae</taxon>
        <taxon>Arthrospiribacter</taxon>
    </lineage>
</organism>
<dbReference type="InterPro" id="IPR052514">
    <property type="entry name" value="SAM-dependent_MTase"/>
</dbReference>
<keyword evidence="2" id="KW-0489">Methyltransferase</keyword>
<dbReference type="EMBL" id="RPHB01000004">
    <property type="protein sequence ID" value="MBW3468172.1"/>
    <property type="molecule type" value="Genomic_DNA"/>
</dbReference>
<accession>A0A951IXL0</accession>
<dbReference type="GO" id="GO:0032259">
    <property type="term" value="P:methylation"/>
    <property type="evidence" value="ECO:0007669"/>
    <property type="project" value="UniProtKB-KW"/>
</dbReference>
<protein>
    <submittedName>
        <fullName evidence="2">FkbM family methyltransferase</fullName>
    </submittedName>
</protein>
<dbReference type="PANTHER" id="PTHR34203:SF15">
    <property type="entry name" value="SLL1173 PROTEIN"/>
    <property type="match status" value="1"/>
</dbReference>
<dbReference type="RefSeq" id="WP_219289048.1">
    <property type="nucleotide sequence ID" value="NZ_RPHB01000004.1"/>
</dbReference>
<keyword evidence="3" id="KW-1185">Reference proteome</keyword>
<dbReference type="GO" id="GO:0008168">
    <property type="term" value="F:methyltransferase activity"/>
    <property type="evidence" value="ECO:0007669"/>
    <property type="project" value="UniProtKB-KW"/>
</dbReference>
<keyword evidence="2" id="KW-0808">Transferase</keyword>
<evidence type="ECO:0000259" key="1">
    <source>
        <dbReference type="Pfam" id="PF05050"/>
    </source>
</evidence>